<keyword evidence="2" id="KW-0677">Repeat</keyword>
<feature type="repeat" description="PPR" evidence="3">
    <location>
        <begin position="18"/>
        <end position="52"/>
    </location>
</feature>
<sequence length="282" mass="31922">MVLGDIAQKMFDKMPERHVISWSCMMDGYVRCGECKAALALLRDMQKLDSVDVRPNEFMMPVVLSTCGRLGAPEQWKWAHTFIDKCGMKINVVLGSCLIDLYAKCGSIERASGAYVLLSSVYATTGKWKELRHVRDAMEAKGIRKVPACSMVEVGCVIHEFFWGDESHPETREIHLMPDEIRKLLKMEGYVGNTNEVLLDLDDEEGEELALSLHSEKLAVAYAILKTSAATPIHILKNLRICADCHVAIKMISRVFARYIEVRDCNRFHHFANGVCSCKDYW</sequence>
<dbReference type="Pfam" id="PF14432">
    <property type="entry name" value="DYW_deaminase"/>
    <property type="match status" value="1"/>
</dbReference>
<comment type="similarity">
    <text evidence="1">Belongs to the PPR family. PCMP-H subfamily.</text>
</comment>
<dbReference type="PANTHER" id="PTHR47926">
    <property type="entry name" value="PENTATRICOPEPTIDE REPEAT-CONTAINING PROTEIN"/>
    <property type="match status" value="1"/>
</dbReference>
<dbReference type="OrthoDB" id="185373at2759"/>
<name>A0A7J0DRM1_9ERIC</name>
<evidence type="ECO:0000259" key="4">
    <source>
        <dbReference type="Pfam" id="PF14432"/>
    </source>
</evidence>
<keyword evidence="6" id="KW-1185">Reference proteome</keyword>
<dbReference type="Pfam" id="PF01535">
    <property type="entry name" value="PPR"/>
    <property type="match status" value="1"/>
</dbReference>
<dbReference type="NCBIfam" id="TIGR00756">
    <property type="entry name" value="PPR"/>
    <property type="match status" value="1"/>
</dbReference>
<evidence type="ECO:0000256" key="2">
    <source>
        <dbReference type="ARBA" id="ARBA00022737"/>
    </source>
</evidence>
<evidence type="ECO:0000256" key="1">
    <source>
        <dbReference type="ARBA" id="ARBA00006643"/>
    </source>
</evidence>
<gene>
    <name evidence="5" type="ORF">Acr_00g0064730</name>
</gene>
<evidence type="ECO:0000313" key="5">
    <source>
        <dbReference type="EMBL" id="GFS39760.1"/>
    </source>
</evidence>
<dbReference type="InterPro" id="IPR046848">
    <property type="entry name" value="E_motif"/>
</dbReference>
<evidence type="ECO:0000313" key="6">
    <source>
        <dbReference type="Proteomes" id="UP000585474"/>
    </source>
</evidence>
<dbReference type="GO" id="GO:0003723">
    <property type="term" value="F:RNA binding"/>
    <property type="evidence" value="ECO:0007669"/>
    <property type="project" value="InterPro"/>
</dbReference>
<dbReference type="PANTHER" id="PTHR47926:SF436">
    <property type="entry name" value="PENTATRICOPEPTIDE REPEAT-CONTAINING PROTEIN ELI1, CHLOROPLASTIC-LIKE ISOFORM X2"/>
    <property type="match status" value="1"/>
</dbReference>
<dbReference type="Pfam" id="PF20431">
    <property type="entry name" value="E_motif"/>
    <property type="match status" value="1"/>
</dbReference>
<organism evidence="5 6">
    <name type="scientific">Actinidia rufa</name>
    <dbReference type="NCBI Taxonomy" id="165716"/>
    <lineage>
        <taxon>Eukaryota</taxon>
        <taxon>Viridiplantae</taxon>
        <taxon>Streptophyta</taxon>
        <taxon>Embryophyta</taxon>
        <taxon>Tracheophyta</taxon>
        <taxon>Spermatophyta</taxon>
        <taxon>Magnoliopsida</taxon>
        <taxon>eudicotyledons</taxon>
        <taxon>Gunneridae</taxon>
        <taxon>Pentapetalae</taxon>
        <taxon>asterids</taxon>
        <taxon>Ericales</taxon>
        <taxon>Actinidiaceae</taxon>
        <taxon>Actinidia</taxon>
    </lineage>
</organism>
<proteinExistence type="inferred from homology"/>
<feature type="domain" description="DYW" evidence="4">
    <location>
        <begin position="189"/>
        <end position="282"/>
    </location>
</feature>
<dbReference type="Proteomes" id="UP000585474">
    <property type="component" value="Unassembled WGS sequence"/>
</dbReference>
<accession>A0A7J0DRM1</accession>
<dbReference type="InterPro" id="IPR002885">
    <property type="entry name" value="PPR_rpt"/>
</dbReference>
<reference evidence="6" key="1">
    <citation type="submission" date="2019-07" db="EMBL/GenBank/DDBJ databases">
        <title>De Novo Assembly of kiwifruit Actinidia rufa.</title>
        <authorList>
            <person name="Sugita-Konishi S."/>
            <person name="Sato K."/>
            <person name="Mori E."/>
            <person name="Abe Y."/>
            <person name="Kisaki G."/>
            <person name="Hamano K."/>
            <person name="Suezawa K."/>
            <person name="Otani M."/>
            <person name="Fukuda T."/>
            <person name="Manabe T."/>
            <person name="Gomi K."/>
            <person name="Tabuchi M."/>
            <person name="Akimitsu K."/>
            <person name="Kataoka I."/>
        </authorList>
    </citation>
    <scope>NUCLEOTIDE SEQUENCE [LARGE SCALE GENOMIC DNA]</scope>
    <source>
        <strain evidence="6">cv. Fuchu</strain>
    </source>
</reference>
<dbReference type="AlphaFoldDB" id="A0A7J0DRM1"/>
<dbReference type="GO" id="GO:0008270">
    <property type="term" value="F:zinc ion binding"/>
    <property type="evidence" value="ECO:0007669"/>
    <property type="project" value="InterPro"/>
</dbReference>
<dbReference type="InterPro" id="IPR032867">
    <property type="entry name" value="DYW_dom"/>
</dbReference>
<dbReference type="GO" id="GO:0009451">
    <property type="term" value="P:RNA modification"/>
    <property type="evidence" value="ECO:0007669"/>
    <property type="project" value="InterPro"/>
</dbReference>
<comment type="caution">
    <text evidence="5">The sequence shown here is derived from an EMBL/GenBank/DDBJ whole genome shotgun (WGS) entry which is preliminary data.</text>
</comment>
<dbReference type="EMBL" id="BJWL01000337">
    <property type="protein sequence ID" value="GFS39760.1"/>
    <property type="molecule type" value="Genomic_DNA"/>
</dbReference>
<dbReference type="InterPro" id="IPR011990">
    <property type="entry name" value="TPR-like_helical_dom_sf"/>
</dbReference>
<dbReference type="PROSITE" id="PS51375">
    <property type="entry name" value="PPR"/>
    <property type="match status" value="1"/>
</dbReference>
<dbReference type="Gene3D" id="1.25.40.10">
    <property type="entry name" value="Tetratricopeptide repeat domain"/>
    <property type="match status" value="1"/>
</dbReference>
<dbReference type="InterPro" id="IPR046960">
    <property type="entry name" value="PPR_At4g14850-like_plant"/>
</dbReference>
<evidence type="ECO:0000256" key="3">
    <source>
        <dbReference type="PROSITE-ProRule" id="PRU00708"/>
    </source>
</evidence>
<protein>
    <submittedName>
        <fullName evidence="5">Pentatricopeptide repeat (PPR) superfamily protein</fullName>
    </submittedName>
</protein>